<evidence type="ECO:0000313" key="9">
    <source>
        <dbReference type="Proteomes" id="UP000288197"/>
    </source>
</evidence>
<feature type="domain" description="Sulfatase N-terminal" evidence="7">
    <location>
        <begin position="257"/>
        <end position="532"/>
    </location>
</feature>
<dbReference type="InterPro" id="IPR000917">
    <property type="entry name" value="Sulfatase_N"/>
</dbReference>
<dbReference type="Gene3D" id="3.40.720.10">
    <property type="entry name" value="Alkaline Phosphatase, subunit A"/>
    <property type="match status" value="1"/>
</dbReference>
<evidence type="ECO:0000313" key="8">
    <source>
        <dbReference type="EMBL" id="RSU02797.1"/>
    </source>
</evidence>
<gene>
    <name evidence="8" type="ORF">CBF32_05900</name>
</gene>
<organism evidence="8 9">
    <name type="scientific">Vagococcus fluvialis</name>
    <dbReference type="NCBI Taxonomy" id="2738"/>
    <lineage>
        <taxon>Bacteria</taxon>
        <taxon>Bacillati</taxon>
        <taxon>Bacillota</taxon>
        <taxon>Bacilli</taxon>
        <taxon>Lactobacillales</taxon>
        <taxon>Enterococcaceae</taxon>
        <taxon>Vagococcus</taxon>
    </lineage>
</organism>
<keyword evidence="3" id="KW-1003">Cell membrane</keyword>
<dbReference type="RefSeq" id="WP_114289438.1">
    <property type="nucleotide sequence ID" value="NZ_JAYEVN010000023.1"/>
</dbReference>
<sequence>MTLKSKKLAKFRSPWVGLLLSVVLVLISNYYLQLSENEWSFYLASKFAFSWHTEKFLLGSLVLLILNLFIVSVAGSFFIGNLFYVVGISLLGIANAIKLSYRMEPIYPDDLKMIFEWSMLRDILGVTLFLLFICVVIVVTVTLIYSFYKSLKLPPRWQRVRMVVLVVTTLSLFYVSNFNQPNNLLKKAFDRSAKWIPYSQKMNYYNTGFMGGFLFNLRVDGMSEPDNYSANKIEEIALKYTKKADKVNQSKKDAEQPNVAYIMSESFSDPLKLKGIDMTPDPLKKYREVASEGNAYGQMLSQNYGGGTANIEFEALTGFSMGLLNPQMTTPYTMMLPKEKEFPSLVSTLKNQQYETTAIHPYNTSMYKRKDVYKTFGFDEFLDEKTMTHQDKLSKNGFISDESAFKEVLDIFEKSDNPQFVHLVTMQTHMPYSNKYEHSDYSIPSMEKSQSIENYAQDTAYTSDALEMFMKEIKELDRPTVVVFWGDHLPSIYPDEILKENEDITAHLTEYFVYDSRDDSPTKESIISPFYFPLLVSKSQGIQTTGFFELLDEMYEFLPAFERGSYYYDQSWQKEVSLSKEEEAVFSDYQLIQYDMISGKKYSGKFF</sequence>
<comment type="caution">
    <text evidence="8">The sequence shown here is derived from an EMBL/GenBank/DDBJ whole genome shotgun (WGS) entry which is preliminary data.</text>
</comment>
<evidence type="ECO:0000256" key="5">
    <source>
        <dbReference type="ARBA" id="ARBA00022989"/>
    </source>
</evidence>
<reference evidence="8 9" key="1">
    <citation type="submission" date="2017-05" db="EMBL/GenBank/DDBJ databases">
        <title>Vagococcus spp. assemblies.</title>
        <authorList>
            <person name="Gulvik C.A."/>
        </authorList>
    </citation>
    <scope>NUCLEOTIDE SEQUENCE [LARGE SCALE GENOMIC DNA]</scope>
    <source>
        <strain evidence="8 9">NCFB 2497</strain>
    </source>
</reference>
<dbReference type="AlphaFoldDB" id="A0A369AYI0"/>
<evidence type="ECO:0000256" key="2">
    <source>
        <dbReference type="ARBA" id="ARBA00004936"/>
    </source>
</evidence>
<dbReference type="CDD" id="cd16015">
    <property type="entry name" value="LTA_synthase"/>
    <property type="match status" value="1"/>
</dbReference>
<evidence type="ECO:0000256" key="4">
    <source>
        <dbReference type="ARBA" id="ARBA00022692"/>
    </source>
</evidence>
<evidence type="ECO:0000256" key="3">
    <source>
        <dbReference type="ARBA" id="ARBA00022475"/>
    </source>
</evidence>
<dbReference type="InterPro" id="IPR050448">
    <property type="entry name" value="OpgB/LTA_synthase_biosynth"/>
</dbReference>
<dbReference type="PANTHER" id="PTHR47371">
    <property type="entry name" value="LIPOTEICHOIC ACID SYNTHASE"/>
    <property type="match status" value="1"/>
</dbReference>
<dbReference type="OrthoDB" id="243547at2"/>
<protein>
    <recommendedName>
        <fullName evidence="7">Sulfatase N-terminal domain-containing protein</fullName>
    </recommendedName>
</protein>
<keyword evidence="5" id="KW-1133">Transmembrane helix</keyword>
<accession>A0A369AYI0</accession>
<name>A0A369AYI0_9ENTE</name>
<dbReference type="GeneID" id="63146180"/>
<comment type="pathway">
    <text evidence="2">Cell wall biogenesis; lipoteichoic acid biosynthesis.</text>
</comment>
<evidence type="ECO:0000256" key="1">
    <source>
        <dbReference type="ARBA" id="ARBA00004651"/>
    </source>
</evidence>
<evidence type="ECO:0000259" key="7">
    <source>
        <dbReference type="Pfam" id="PF00884"/>
    </source>
</evidence>
<keyword evidence="4" id="KW-0812">Transmembrane</keyword>
<proteinExistence type="predicted"/>
<dbReference type="GO" id="GO:0005886">
    <property type="term" value="C:plasma membrane"/>
    <property type="evidence" value="ECO:0007669"/>
    <property type="project" value="UniProtKB-SubCell"/>
</dbReference>
<dbReference type="EMBL" id="NGJX01000004">
    <property type="protein sequence ID" value="RSU02797.1"/>
    <property type="molecule type" value="Genomic_DNA"/>
</dbReference>
<keyword evidence="9" id="KW-1185">Reference proteome</keyword>
<comment type="subcellular location">
    <subcellularLocation>
        <location evidence="1">Cell membrane</location>
        <topology evidence="1">Multi-pass membrane protein</topology>
    </subcellularLocation>
</comment>
<dbReference type="InterPro" id="IPR017850">
    <property type="entry name" value="Alkaline_phosphatase_core_sf"/>
</dbReference>
<dbReference type="Proteomes" id="UP000288197">
    <property type="component" value="Unassembled WGS sequence"/>
</dbReference>
<dbReference type="PANTHER" id="PTHR47371:SF3">
    <property type="entry name" value="PHOSPHOGLYCEROL TRANSFERASE I"/>
    <property type="match status" value="1"/>
</dbReference>
<dbReference type="Pfam" id="PF00884">
    <property type="entry name" value="Sulfatase"/>
    <property type="match status" value="1"/>
</dbReference>
<evidence type="ECO:0000256" key="6">
    <source>
        <dbReference type="ARBA" id="ARBA00023136"/>
    </source>
</evidence>
<keyword evidence="6" id="KW-0472">Membrane</keyword>
<dbReference type="SUPFAM" id="SSF53649">
    <property type="entry name" value="Alkaline phosphatase-like"/>
    <property type="match status" value="1"/>
</dbReference>